<dbReference type="InterPro" id="IPR036551">
    <property type="entry name" value="Flavin_trans-like"/>
</dbReference>
<evidence type="ECO:0000259" key="6">
    <source>
        <dbReference type="Pfam" id="PF02441"/>
    </source>
</evidence>
<comment type="similarity">
    <text evidence="2">Belongs to the HFCD (homooligomeric flavin containing Cys decarboxylase) superfamily.</text>
</comment>
<dbReference type="KEGG" id="soy:115883809"/>
<proteinExistence type="inferred from homology"/>
<evidence type="ECO:0000256" key="1">
    <source>
        <dbReference type="ARBA" id="ARBA00022993"/>
    </source>
</evidence>
<dbReference type="GO" id="GO:0010181">
    <property type="term" value="F:FMN binding"/>
    <property type="evidence" value="ECO:0007669"/>
    <property type="project" value="TreeGrafter"/>
</dbReference>
<dbReference type="SUPFAM" id="SSF52507">
    <property type="entry name" value="Homo-oligomeric flavin-containing Cys decarboxylases, HFCD"/>
    <property type="match status" value="1"/>
</dbReference>
<accession>A0A6J2Y463</accession>
<evidence type="ECO:0000313" key="8">
    <source>
        <dbReference type="RefSeq" id="XP_030758074.1"/>
    </source>
</evidence>
<feature type="domain" description="Flavoprotein" evidence="6">
    <location>
        <begin position="3"/>
        <end position="184"/>
    </location>
</feature>
<evidence type="ECO:0000256" key="5">
    <source>
        <dbReference type="ARBA" id="ARBA00082063"/>
    </source>
</evidence>
<evidence type="ECO:0000256" key="3">
    <source>
        <dbReference type="ARBA" id="ARBA00056708"/>
    </source>
</evidence>
<sequence length="192" mass="21231">MVNILIGCTGSVATIKLPILVRTLTQKLSENSISVKIRIIVTEQAKHFFKETDISDDIDIFSDHDEWSTWKNRGDPVLHIELGKWADVFLIAPLDANSLGKISSGICDNLLTCTVRAWDMSKSLLFCPAMNTKMYIHPLTANQISTLISWGYREIPVTEKVLICGDAGAGAMAEVSTIVDTVESLILEKDIH</sequence>
<gene>
    <name evidence="8 9" type="primary">LOC115883809</name>
</gene>
<dbReference type="Pfam" id="PF02441">
    <property type="entry name" value="Flavoprotein"/>
    <property type="match status" value="1"/>
</dbReference>
<dbReference type="Gene3D" id="3.40.50.1950">
    <property type="entry name" value="Flavin prenyltransferase-like"/>
    <property type="match status" value="1"/>
</dbReference>
<evidence type="ECO:0000313" key="9">
    <source>
        <dbReference type="RefSeq" id="XP_030758081.1"/>
    </source>
</evidence>
<organism evidence="7 9">
    <name type="scientific">Sitophilus oryzae</name>
    <name type="common">Rice weevil</name>
    <name type="synonym">Curculio oryzae</name>
    <dbReference type="NCBI Taxonomy" id="7048"/>
    <lineage>
        <taxon>Eukaryota</taxon>
        <taxon>Metazoa</taxon>
        <taxon>Ecdysozoa</taxon>
        <taxon>Arthropoda</taxon>
        <taxon>Hexapoda</taxon>
        <taxon>Insecta</taxon>
        <taxon>Pterygota</taxon>
        <taxon>Neoptera</taxon>
        <taxon>Endopterygota</taxon>
        <taxon>Coleoptera</taxon>
        <taxon>Polyphaga</taxon>
        <taxon>Cucujiformia</taxon>
        <taxon>Curculionidae</taxon>
        <taxon>Dryophthorinae</taxon>
        <taxon>Sitophilus</taxon>
    </lineage>
</organism>
<dbReference type="AlphaFoldDB" id="A0A6J2Y463"/>
<reference evidence="8 9" key="1">
    <citation type="submission" date="2025-04" db="UniProtKB">
        <authorList>
            <consortium name="RefSeq"/>
        </authorList>
    </citation>
    <scope>IDENTIFICATION</scope>
    <source>
        <tissue evidence="8 9">Gonads</tissue>
    </source>
</reference>
<protein>
    <recommendedName>
        <fullName evidence="4">Phosphopantothenoylcysteine decarboxylase</fullName>
    </recommendedName>
    <alternativeName>
        <fullName evidence="5">CoaC</fullName>
    </alternativeName>
</protein>
<dbReference type="RefSeq" id="XP_030758081.1">
    <property type="nucleotide sequence ID" value="XM_030902221.1"/>
</dbReference>
<dbReference type="FunFam" id="3.40.50.1950:FF:000004">
    <property type="entry name" value="Phosphopantothenoylcysteine decarboxylase"/>
    <property type="match status" value="1"/>
</dbReference>
<dbReference type="GeneID" id="115883809"/>
<dbReference type="OrthoDB" id="1532798at2759"/>
<keyword evidence="1" id="KW-0173">Coenzyme A biosynthesis</keyword>
<name>A0A6J2Y463_SITOR</name>
<dbReference type="GO" id="GO:0004633">
    <property type="term" value="F:phosphopantothenoylcysteine decarboxylase activity"/>
    <property type="evidence" value="ECO:0007669"/>
    <property type="project" value="TreeGrafter"/>
</dbReference>
<dbReference type="PANTHER" id="PTHR14359">
    <property type="entry name" value="HOMO-OLIGOMERIC FLAVIN CONTAINING CYS DECARBOXYLASE FAMILY"/>
    <property type="match status" value="1"/>
</dbReference>
<dbReference type="PANTHER" id="PTHR14359:SF6">
    <property type="entry name" value="PHOSPHOPANTOTHENOYLCYSTEINE DECARBOXYLASE"/>
    <property type="match status" value="1"/>
</dbReference>
<evidence type="ECO:0000256" key="4">
    <source>
        <dbReference type="ARBA" id="ARBA00070201"/>
    </source>
</evidence>
<dbReference type="RefSeq" id="XP_030758074.1">
    <property type="nucleotide sequence ID" value="XM_030902214.1"/>
</dbReference>
<evidence type="ECO:0000256" key="2">
    <source>
        <dbReference type="ARBA" id="ARBA00038350"/>
    </source>
</evidence>
<dbReference type="InterPro" id="IPR003382">
    <property type="entry name" value="Flavoprotein"/>
</dbReference>
<evidence type="ECO:0000313" key="7">
    <source>
        <dbReference type="Proteomes" id="UP000504635"/>
    </source>
</evidence>
<dbReference type="GO" id="GO:0015937">
    <property type="term" value="P:coenzyme A biosynthetic process"/>
    <property type="evidence" value="ECO:0007669"/>
    <property type="project" value="UniProtKB-KW"/>
</dbReference>
<keyword evidence="7" id="KW-1185">Reference proteome</keyword>
<comment type="function">
    <text evidence="3">Catalyzes the decarboxylation of the cysteine moiety of 4-phosphopantothenoylcysteine to form 4'-phosphopantotheine and this reaction forms part of the biosynthesis of coenzyme A.</text>
</comment>
<dbReference type="GO" id="GO:0071513">
    <property type="term" value="C:phosphopantothenoylcysteine decarboxylase complex"/>
    <property type="evidence" value="ECO:0007669"/>
    <property type="project" value="TreeGrafter"/>
</dbReference>
<dbReference type="Proteomes" id="UP000504635">
    <property type="component" value="Unplaced"/>
</dbReference>